<gene>
    <name evidence="3 4" type="primary">LOC108897147</name>
</gene>
<dbReference type="GeneID" id="108897147"/>
<evidence type="ECO:0000313" key="3">
    <source>
        <dbReference type="RefSeq" id="XP_018552121.1"/>
    </source>
</evidence>
<dbReference type="RefSeq" id="XP_050929809.1">
    <property type="nucleotide sequence ID" value="XM_051073852.1"/>
</dbReference>
<dbReference type="PANTHER" id="PTHR31025">
    <property type="entry name" value="SI:CH211-196P9.1-RELATED"/>
    <property type="match status" value="1"/>
</dbReference>
<feature type="region of interest" description="Disordered" evidence="1">
    <location>
        <begin position="39"/>
        <end position="76"/>
    </location>
</feature>
<dbReference type="KEGG" id="lcf:108897147"/>
<sequence>MILALRWMQQCLQTYPQWQGFALLSRTVTTMTPVNLCHLQPHHHPHSGSLRSMSMSSSDNERSRPPKRMRDDEEAFQSSLARDLIKQILQTKPGGTSVLEEYEETVSLCDSRRRQTINILAAHMVETEGRIPQRITKEKYALGIVTLFPALKDPSSRKGYIHQDFSLVFGPETAAKLLKKWHYSFKRKVIRESESLTTTPVLQSLLRSARNQNNDEDHPEWGSDMASFLLLLHILPPQPTKKKTQKIGAAQAMDHIVVFHKEP</sequence>
<organism evidence="2 4">
    <name type="scientific">Lates calcarifer</name>
    <name type="common">Barramundi</name>
    <name type="synonym">Holocentrus calcarifer</name>
    <dbReference type="NCBI Taxonomy" id="8187"/>
    <lineage>
        <taxon>Eukaryota</taxon>
        <taxon>Metazoa</taxon>
        <taxon>Chordata</taxon>
        <taxon>Craniata</taxon>
        <taxon>Vertebrata</taxon>
        <taxon>Euteleostomi</taxon>
        <taxon>Actinopterygii</taxon>
        <taxon>Neopterygii</taxon>
        <taxon>Teleostei</taxon>
        <taxon>Neoteleostei</taxon>
        <taxon>Acanthomorphata</taxon>
        <taxon>Carangaria</taxon>
        <taxon>Carangaria incertae sedis</taxon>
        <taxon>Centropomidae</taxon>
        <taxon>Lates</taxon>
    </lineage>
</organism>
<dbReference type="AlphaFoldDB" id="A0AAJ8BDD0"/>
<evidence type="ECO:0000256" key="1">
    <source>
        <dbReference type="SAM" id="MobiDB-lite"/>
    </source>
</evidence>
<dbReference type="Proteomes" id="UP000694890">
    <property type="component" value="Linkage group LG1"/>
</dbReference>
<name>A0AAJ8BDD0_LATCA</name>
<dbReference type="RefSeq" id="XP_018552121.1">
    <property type="nucleotide sequence ID" value="XM_018696605.2"/>
</dbReference>
<reference evidence="3 4" key="1">
    <citation type="submission" date="2025-04" db="UniProtKB">
        <authorList>
            <consortium name="RefSeq"/>
        </authorList>
    </citation>
    <scope>IDENTIFICATION</scope>
    <source>
        <tissue evidence="3 4">Brain</tissue>
    </source>
</reference>
<evidence type="ECO:0000313" key="4">
    <source>
        <dbReference type="RefSeq" id="XP_050929809.1"/>
    </source>
</evidence>
<proteinExistence type="predicted"/>
<feature type="compositionally biased region" description="Basic and acidic residues" evidence="1">
    <location>
        <begin position="59"/>
        <end position="71"/>
    </location>
</feature>
<evidence type="ECO:0000313" key="2">
    <source>
        <dbReference type="Proteomes" id="UP000694890"/>
    </source>
</evidence>
<accession>A0AAJ8BDD0</accession>
<dbReference type="PANTHER" id="PTHR31025:SF29">
    <property type="entry name" value="SI:CH211-196P9.1"/>
    <property type="match status" value="1"/>
</dbReference>
<protein>
    <submittedName>
        <fullName evidence="3 4">Uncharacterized protein LOC108897147 isoform X1</fullName>
    </submittedName>
</protein>
<feature type="compositionally biased region" description="Low complexity" evidence="1">
    <location>
        <begin position="47"/>
        <end position="58"/>
    </location>
</feature>